<dbReference type="eggNOG" id="ENOG5033BT5">
    <property type="taxonomic scope" value="Bacteria"/>
</dbReference>
<dbReference type="HOGENOM" id="CLU_149188_1_0_4"/>
<name>C1D593_LARHH</name>
<dbReference type="RefSeq" id="WP_012696401.1">
    <property type="nucleotide sequence ID" value="NC_012559.1"/>
</dbReference>
<accession>C1D593</accession>
<dbReference type="EMBL" id="CP001154">
    <property type="protein sequence ID" value="ACO73910.1"/>
    <property type="molecule type" value="Genomic_DNA"/>
</dbReference>
<sequence length="98" mass="10742">MGNRNHCISVRVSADELGRLDAERGHRPRGAYLRACWLRLPTPPMVPEVNRRAWQALARSAANLNQLATAYHMGDVPELAAVRQELAAFRAALLGGNG</sequence>
<protein>
    <submittedName>
        <fullName evidence="1">Auxiliary mobilization protein C</fullName>
    </submittedName>
</protein>
<evidence type="ECO:0000313" key="1">
    <source>
        <dbReference type="EMBL" id="ACO73910.1"/>
    </source>
</evidence>
<reference evidence="1 2" key="1">
    <citation type="journal article" date="2009" name="PLoS Genet.">
        <title>The complete genome and proteome of Laribacter hongkongensis reveal potential mechanisms for adaptations to different temperatures and habitats.</title>
        <authorList>
            <person name="Woo P.C."/>
            <person name="Lau S.K."/>
            <person name="Tse H."/>
            <person name="Teng J.L."/>
            <person name="Curreem S.O."/>
            <person name="Tsang A.K."/>
            <person name="Fan R.Y."/>
            <person name="Wong G.K."/>
            <person name="Huang Y."/>
            <person name="Loman N.J."/>
            <person name="Snyder L.A."/>
            <person name="Cai J.J."/>
            <person name="Huang J.D."/>
            <person name="Mak W."/>
            <person name="Pallen M.J."/>
            <person name="Lok S."/>
            <person name="Yuen K.Y."/>
        </authorList>
    </citation>
    <scope>NUCLEOTIDE SEQUENCE [LARGE SCALE GENOMIC DNA]</scope>
    <source>
        <strain evidence="1 2">HLHK9</strain>
    </source>
</reference>
<dbReference type="STRING" id="557598.LHK_00917"/>
<dbReference type="Proteomes" id="UP000002010">
    <property type="component" value="Chromosome"/>
</dbReference>
<proteinExistence type="predicted"/>
<keyword evidence="2" id="KW-1185">Reference proteome</keyword>
<evidence type="ECO:0000313" key="2">
    <source>
        <dbReference type="Proteomes" id="UP000002010"/>
    </source>
</evidence>
<dbReference type="KEGG" id="lhk:LHK_00917"/>
<dbReference type="AlphaFoldDB" id="C1D593"/>
<gene>
    <name evidence="1" type="ordered locus">LHK_00917</name>
</gene>
<dbReference type="GeneID" id="75111065"/>
<organism evidence="1 2">
    <name type="scientific">Laribacter hongkongensis (strain HLHK9)</name>
    <dbReference type="NCBI Taxonomy" id="557598"/>
    <lineage>
        <taxon>Bacteria</taxon>
        <taxon>Pseudomonadati</taxon>
        <taxon>Pseudomonadota</taxon>
        <taxon>Betaproteobacteria</taxon>
        <taxon>Neisseriales</taxon>
        <taxon>Aquaspirillaceae</taxon>
        <taxon>Laribacter</taxon>
    </lineage>
</organism>